<accession>A0A931D8J9</accession>
<comment type="caution">
    <text evidence="1">The sequence shown here is derived from an EMBL/GenBank/DDBJ whole genome shotgun (WGS) entry which is preliminary data.</text>
</comment>
<dbReference type="Proteomes" id="UP000625033">
    <property type="component" value="Unassembled WGS sequence"/>
</dbReference>
<keyword evidence="2" id="KW-1185">Reference proteome</keyword>
<organism evidence="1 2">
    <name type="scientific">Zhihengliuella flava</name>
    <dbReference type="NCBI Taxonomy" id="1285193"/>
    <lineage>
        <taxon>Bacteria</taxon>
        <taxon>Bacillati</taxon>
        <taxon>Actinomycetota</taxon>
        <taxon>Actinomycetes</taxon>
        <taxon>Micrococcales</taxon>
        <taxon>Micrococcaceae</taxon>
        <taxon>Zhihengliuella</taxon>
    </lineage>
</organism>
<name>A0A931D8J9_9MICC</name>
<proteinExistence type="predicted"/>
<dbReference type="RefSeq" id="WP_196835690.1">
    <property type="nucleotide sequence ID" value="NZ_JADOTZ010000001.1"/>
</dbReference>
<evidence type="ECO:0000313" key="2">
    <source>
        <dbReference type="Proteomes" id="UP000625033"/>
    </source>
</evidence>
<reference evidence="1" key="1">
    <citation type="submission" date="2020-11" db="EMBL/GenBank/DDBJ databases">
        <title>Sequencing the genomes of 1000 actinobacteria strains.</title>
        <authorList>
            <person name="Klenk H.-P."/>
        </authorList>
    </citation>
    <scope>NUCLEOTIDE SEQUENCE</scope>
    <source>
        <strain evidence="1">DSM 26152</strain>
    </source>
</reference>
<gene>
    <name evidence="1" type="ORF">IW252_001136</name>
</gene>
<sequence length="84" mass="8978">MNESAIRISDVTTLVLGDLVEVRRFGEVLYAGHIEAIAQSMGVAWVRDHVTGARAMLHGTVFDVFMLRRGAGVAQPSAARLAAA</sequence>
<evidence type="ECO:0000313" key="1">
    <source>
        <dbReference type="EMBL" id="MBG6084369.1"/>
    </source>
</evidence>
<dbReference type="EMBL" id="JADOTZ010000001">
    <property type="protein sequence ID" value="MBG6084369.1"/>
    <property type="molecule type" value="Genomic_DNA"/>
</dbReference>
<dbReference type="AlphaFoldDB" id="A0A931D8J9"/>
<protein>
    <submittedName>
        <fullName evidence="1">Uncharacterized protein</fullName>
    </submittedName>
</protein>